<dbReference type="AlphaFoldDB" id="A0ABD3AII3"/>
<feature type="transmembrane region" description="Helical" evidence="10">
    <location>
        <begin position="60"/>
        <end position="78"/>
    </location>
</feature>
<keyword evidence="8 10" id="KW-1133">Transmembrane helix</keyword>
<sequence length="381" mass="41824">MMMMMLIPSRNSSNQGGSSGILLGAVTLLGLMLSRLLQISRGLSLSEVGVADLEFIQLQYWAASASCFGVLIFLHIILQREDNSVSAVGSYSYGKTKVSLSCITLYAGVCCSAFSAKSYFGRVANGIDVILGGHLWTSGGKTNSEYSSNISSLCSHWRSAFGNFWPCNIFWRHACSYCAKIFGYMASSRYLSLHYDVKRSEISTMIQPEFLDLAFGAALAVFLILEIIRVWKNWSLGQLVYQFMNAFTDHRDSEILIIGHFSLLLGCALPTWLSSGFKDQPLAPFAGILSLGIGDTMASMVGHKYGVLRWSKTGKKIIEGTAAGITSILFACCLLLPLLATTGYIFTQPSPIRVEKWELLTKCLAVLELSCLLSNNCYQQK</sequence>
<gene>
    <name evidence="11" type="ORF">ACH5RR_009845</name>
</gene>
<keyword evidence="12" id="KW-1185">Reference proteome</keyword>
<keyword evidence="7" id="KW-0256">Endoplasmic reticulum</keyword>
<feature type="transmembrane region" description="Helical" evidence="10">
    <location>
        <begin position="98"/>
        <end position="116"/>
    </location>
</feature>
<dbReference type="EMBL" id="JBJUIK010000004">
    <property type="protein sequence ID" value="KAL3530523.1"/>
    <property type="molecule type" value="Genomic_DNA"/>
</dbReference>
<keyword evidence="6" id="KW-0418">Kinase</keyword>
<dbReference type="PANTHER" id="PTHR13205">
    <property type="entry name" value="TRANSMEMBRANE PROTEIN 15-RELATED"/>
    <property type="match status" value="1"/>
</dbReference>
<keyword evidence="5 10" id="KW-0812">Transmembrane</keyword>
<evidence type="ECO:0000256" key="1">
    <source>
        <dbReference type="ARBA" id="ARBA00004477"/>
    </source>
</evidence>
<name>A0ABD3AII3_9GENT</name>
<protein>
    <recommendedName>
        <fullName evidence="3">dolichol kinase</fullName>
        <ecNumber evidence="3">2.7.1.108</ecNumber>
    </recommendedName>
</protein>
<comment type="subcellular location">
    <subcellularLocation>
        <location evidence="1">Endoplasmic reticulum membrane</location>
        <topology evidence="1">Multi-pass membrane protein</topology>
    </subcellularLocation>
</comment>
<evidence type="ECO:0000256" key="2">
    <source>
        <dbReference type="ARBA" id="ARBA00010794"/>
    </source>
</evidence>
<keyword evidence="9 10" id="KW-0472">Membrane</keyword>
<feature type="transmembrane region" description="Helical" evidence="10">
    <location>
        <begin position="255"/>
        <end position="275"/>
    </location>
</feature>
<reference evidence="11 12" key="1">
    <citation type="submission" date="2024-11" db="EMBL/GenBank/DDBJ databases">
        <title>A near-complete genome assembly of Cinchona calisaya.</title>
        <authorList>
            <person name="Lian D.C."/>
            <person name="Zhao X.W."/>
            <person name="Wei L."/>
        </authorList>
    </citation>
    <scope>NUCLEOTIDE SEQUENCE [LARGE SCALE GENOMIC DNA]</scope>
    <source>
        <tissue evidence="11">Nenye</tissue>
    </source>
</reference>
<keyword evidence="4" id="KW-0808">Transferase</keyword>
<evidence type="ECO:0000256" key="10">
    <source>
        <dbReference type="SAM" id="Phobius"/>
    </source>
</evidence>
<feature type="transmembrane region" description="Helical" evidence="10">
    <location>
        <begin position="281"/>
        <end position="301"/>
    </location>
</feature>
<dbReference type="PANTHER" id="PTHR13205:SF15">
    <property type="entry name" value="DOLICHOL KINASE"/>
    <property type="match status" value="1"/>
</dbReference>
<feature type="transmembrane region" description="Helical" evidence="10">
    <location>
        <begin position="213"/>
        <end position="234"/>
    </location>
</feature>
<comment type="caution">
    <text evidence="11">The sequence shown here is derived from an EMBL/GenBank/DDBJ whole genome shotgun (WGS) entry which is preliminary data.</text>
</comment>
<evidence type="ECO:0000256" key="6">
    <source>
        <dbReference type="ARBA" id="ARBA00022777"/>
    </source>
</evidence>
<evidence type="ECO:0000256" key="3">
    <source>
        <dbReference type="ARBA" id="ARBA00012132"/>
    </source>
</evidence>
<evidence type="ECO:0000256" key="9">
    <source>
        <dbReference type="ARBA" id="ARBA00023136"/>
    </source>
</evidence>
<accession>A0ABD3AII3</accession>
<comment type="similarity">
    <text evidence="2">Belongs to the polyprenol kinase family.</text>
</comment>
<proteinExistence type="inferred from homology"/>
<organism evidence="11 12">
    <name type="scientific">Cinchona calisaya</name>
    <dbReference type="NCBI Taxonomy" id="153742"/>
    <lineage>
        <taxon>Eukaryota</taxon>
        <taxon>Viridiplantae</taxon>
        <taxon>Streptophyta</taxon>
        <taxon>Embryophyta</taxon>
        <taxon>Tracheophyta</taxon>
        <taxon>Spermatophyta</taxon>
        <taxon>Magnoliopsida</taxon>
        <taxon>eudicotyledons</taxon>
        <taxon>Gunneridae</taxon>
        <taxon>Pentapetalae</taxon>
        <taxon>asterids</taxon>
        <taxon>lamiids</taxon>
        <taxon>Gentianales</taxon>
        <taxon>Rubiaceae</taxon>
        <taxon>Cinchonoideae</taxon>
        <taxon>Cinchoneae</taxon>
        <taxon>Cinchona</taxon>
    </lineage>
</organism>
<dbReference type="GO" id="GO:0005789">
    <property type="term" value="C:endoplasmic reticulum membrane"/>
    <property type="evidence" value="ECO:0007669"/>
    <property type="project" value="UniProtKB-SubCell"/>
</dbReference>
<dbReference type="GO" id="GO:0004168">
    <property type="term" value="F:dolichol kinase activity"/>
    <property type="evidence" value="ECO:0007669"/>
    <property type="project" value="UniProtKB-EC"/>
</dbReference>
<evidence type="ECO:0000256" key="7">
    <source>
        <dbReference type="ARBA" id="ARBA00022824"/>
    </source>
</evidence>
<dbReference type="Proteomes" id="UP001630127">
    <property type="component" value="Unassembled WGS sequence"/>
</dbReference>
<evidence type="ECO:0000313" key="12">
    <source>
        <dbReference type="Proteomes" id="UP001630127"/>
    </source>
</evidence>
<dbReference type="EC" id="2.7.1.108" evidence="3"/>
<evidence type="ECO:0000256" key="5">
    <source>
        <dbReference type="ARBA" id="ARBA00022692"/>
    </source>
</evidence>
<feature type="transmembrane region" description="Helical" evidence="10">
    <location>
        <begin position="322"/>
        <end position="347"/>
    </location>
</feature>
<dbReference type="InterPro" id="IPR032974">
    <property type="entry name" value="Polypren_kinase"/>
</dbReference>
<evidence type="ECO:0000313" key="11">
    <source>
        <dbReference type="EMBL" id="KAL3530523.1"/>
    </source>
</evidence>
<evidence type="ECO:0000256" key="4">
    <source>
        <dbReference type="ARBA" id="ARBA00022679"/>
    </source>
</evidence>
<evidence type="ECO:0000256" key="8">
    <source>
        <dbReference type="ARBA" id="ARBA00022989"/>
    </source>
</evidence>